<feature type="transmembrane region" description="Helical" evidence="2">
    <location>
        <begin position="199"/>
        <end position="217"/>
    </location>
</feature>
<sequence>MTTATKQRKEANNTRKDTLLPDGSSKPVGERSAGAGTTLSNFVPPDGGWGWIVCIASLWVNGIVFGILNSYGILYVSMLKKYGAGDPNISFKTSWVGSVTIGMTFLMSIFASILADRIGIRKVGCFGGLLCTVGLVSKSIYEHVTDCCSWTKKFLNVDIWTNRGYVVWSVSCAVALFGYFVPFVHLMKYTEDVFPGHNGPILLLFLNITSGLGRLAFGKLADVPGVSRIRLQQLAFLAFGATTMCIPFAKSFGALIGIVLLMGICDGIFICLLGPIAYDIVGPAGASQAIGFLLGTFSLPLMCGPPMAGLMYDHMKTYNIAFHVAGTPPILGSLLMFFIPKVKQTLPAVTQADEFAAVSMTDIMNESHATFSQSVPSHKNVELIVVKPDDYAEPMLLTHIVENCNDEKTTNEHMELSTSPKESLLNHSPQPV</sequence>
<evidence type="ECO:0000313" key="3">
    <source>
        <dbReference type="EMBL" id="CAE1251630.1"/>
    </source>
</evidence>
<dbReference type="AlphaFoldDB" id="A0A812C0M5"/>
<feature type="compositionally biased region" description="Polar residues" evidence="1">
    <location>
        <begin position="416"/>
        <end position="432"/>
    </location>
</feature>
<feature type="transmembrane region" description="Helical" evidence="2">
    <location>
        <begin position="165"/>
        <end position="187"/>
    </location>
</feature>
<dbReference type="InterPro" id="IPR036259">
    <property type="entry name" value="MFS_trans_sf"/>
</dbReference>
<feature type="compositionally biased region" description="Basic and acidic residues" evidence="1">
    <location>
        <begin position="7"/>
        <end position="19"/>
    </location>
</feature>
<organism evidence="3 4">
    <name type="scientific">Acanthosepion pharaonis</name>
    <name type="common">Pharaoh cuttlefish</name>
    <name type="synonym">Sepia pharaonis</name>
    <dbReference type="NCBI Taxonomy" id="158019"/>
    <lineage>
        <taxon>Eukaryota</taxon>
        <taxon>Metazoa</taxon>
        <taxon>Spiralia</taxon>
        <taxon>Lophotrochozoa</taxon>
        <taxon>Mollusca</taxon>
        <taxon>Cephalopoda</taxon>
        <taxon>Coleoidea</taxon>
        <taxon>Decapodiformes</taxon>
        <taxon>Sepiida</taxon>
        <taxon>Sepiina</taxon>
        <taxon>Sepiidae</taxon>
        <taxon>Acanthosepion</taxon>
    </lineage>
</organism>
<reference evidence="3" key="1">
    <citation type="submission" date="2021-01" db="EMBL/GenBank/DDBJ databases">
        <authorList>
            <person name="Li R."/>
            <person name="Bekaert M."/>
        </authorList>
    </citation>
    <scope>NUCLEOTIDE SEQUENCE</scope>
    <source>
        <strain evidence="3">Farmed</strain>
    </source>
</reference>
<dbReference type="OrthoDB" id="6499973at2759"/>
<dbReference type="EMBL" id="CAHIKZ030001079">
    <property type="protein sequence ID" value="CAE1251630.1"/>
    <property type="molecule type" value="Genomic_DNA"/>
</dbReference>
<keyword evidence="2" id="KW-1133">Transmembrane helix</keyword>
<feature type="transmembrane region" description="Helical" evidence="2">
    <location>
        <begin position="255"/>
        <end position="278"/>
    </location>
</feature>
<dbReference type="InterPro" id="IPR011701">
    <property type="entry name" value="MFS"/>
</dbReference>
<feature type="region of interest" description="Disordered" evidence="1">
    <location>
        <begin position="409"/>
        <end position="432"/>
    </location>
</feature>
<protein>
    <submittedName>
        <fullName evidence="3">SLC16A10</fullName>
    </submittedName>
</protein>
<accession>A0A812C0M5</accession>
<dbReference type="PANTHER" id="PTHR11360">
    <property type="entry name" value="MONOCARBOXYLATE TRANSPORTER"/>
    <property type="match status" value="1"/>
</dbReference>
<dbReference type="SUPFAM" id="SSF103473">
    <property type="entry name" value="MFS general substrate transporter"/>
    <property type="match status" value="2"/>
</dbReference>
<dbReference type="PANTHER" id="PTHR11360:SF312">
    <property type="entry name" value="KARMOISIN, ISOFORM B"/>
    <property type="match status" value="1"/>
</dbReference>
<evidence type="ECO:0000313" key="4">
    <source>
        <dbReference type="Proteomes" id="UP000597762"/>
    </source>
</evidence>
<evidence type="ECO:0000256" key="1">
    <source>
        <dbReference type="SAM" id="MobiDB-lite"/>
    </source>
</evidence>
<evidence type="ECO:0000256" key="2">
    <source>
        <dbReference type="SAM" id="Phobius"/>
    </source>
</evidence>
<dbReference type="Proteomes" id="UP000597762">
    <property type="component" value="Unassembled WGS sequence"/>
</dbReference>
<feature type="transmembrane region" description="Helical" evidence="2">
    <location>
        <begin position="290"/>
        <end position="308"/>
    </location>
</feature>
<feature type="transmembrane region" description="Helical" evidence="2">
    <location>
        <begin position="320"/>
        <end position="339"/>
    </location>
</feature>
<gene>
    <name evidence="3" type="ORF">SPHA_27654</name>
</gene>
<dbReference type="Gene3D" id="1.20.1250.20">
    <property type="entry name" value="MFS general substrate transporter like domains"/>
    <property type="match status" value="1"/>
</dbReference>
<feature type="transmembrane region" description="Helical" evidence="2">
    <location>
        <begin position="94"/>
        <end position="114"/>
    </location>
</feature>
<comment type="caution">
    <text evidence="3">The sequence shown here is derived from an EMBL/GenBank/DDBJ whole genome shotgun (WGS) entry which is preliminary data.</text>
</comment>
<dbReference type="InterPro" id="IPR050327">
    <property type="entry name" value="Proton-linked_MCT"/>
</dbReference>
<keyword evidence="2" id="KW-0472">Membrane</keyword>
<keyword evidence="4" id="KW-1185">Reference proteome</keyword>
<dbReference type="Pfam" id="PF07690">
    <property type="entry name" value="MFS_1"/>
    <property type="match status" value="1"/>
</dbReference>
<name>A0A812C0M5_ACAPH</name>
<dbReference type="GO" id="GO:0022857">
    <property type="term" value="F:transmembrane transporter activity"/>
    <property type="evidence" value="ECO:0007669"/>
    <property type="project" value="InterPro"/>
</dbReference>
<proteinExistence type="predicted"/>
<feature type="transmembrane region" description="Helical" evidence="2">
    <location>
        <begin position="49"/>
        <end position="74"/>
    </location>
</feature>
<keyword evidence="2" id="KW-0812">Transmembrane</keyword>
<feature type="region of interest" description="Disordered" evidence="1">
    <location>
        <begin position="1"/>
        <end position="33"/>
    </location>
</feature>